<accession>A0A196SDT4</accession>
<dbReference type="GO" id="GO:0005829">
    <property type="term" value="C:cytosol"/>
    <property type="evidence" value="ECO:0007669"/>
    <property type="project" value="TreeGrafter"/>
</dbReference>
<evidence type="ECO:0000313" key="1">
    <source>
        <dbReference type="EMBL" id="OAO14292.1"/>
    </source>
</evidence>
<dbReference type="Proteomes" id="UP000078348">
    <property type="component" value="Unassembled WGS sequence"/>
</dbReference>
<dbReference type="GO" id="GO:0035303">
    <property type="term" value="P:regulation of dephosphorylation"/>
    <property type="evidence" value="ECO:0007669"/>
    <property type="project" value="TreeGrafter"/>
</dbReference>
<dbReference type="GO" id="GO:0009966">
    <property type="term" value="P:regulation of signal transduction"/>
    <property type="evidence" value="ECO:0007669"/>
    <property type="project" value="InterPro"/>
</dbReference>
<evidence type="ECO:0000313" key="2">
    <source>
        <dbReference type="Proteomes" id="UP000078348"/>
    </source>
</evidence>
<dbReference type="Pfam" id="PF04177">
    <property type="entry name" value="TAP42"/>
    <property type="match status" value="1"/>
</dbReference>
<dbReference type="AlphaFoldDB" id="A0A196SDT4"/>
<dbReference type="GO" id="GO:0051721">
    <property type="term" value="F:protein phosphatase 2A binding"/>
    <property type="evidence" value="ECO:0007669"/>
    <property type="project" value="TreeGrafter"/>
</dbReference>
<dbReference type="Gene3D" id="1.25.40.540">
    <property type="entry name" value="TAP42-like family"/>
    <property type="match status" value="1"/>
</dbReference>
<protein>
    <submittedName>
        <fullName evidence="1">TapA protein</fullName>
    </submittedName>
</protein>
<dbReference type="STRING" id="478820.A0A196SDT4"/>
<comment type="caution">
    <text evidence="1">The sequence shown here is derived from an EMBL/GenBank/DDBJ whole genome shotgun (WGS) entry which is preliminary data.</text>
</comment>
<reference evidence="1 2" key="1">
    <citation type="submission" date="2016-05" db="EMBL/GenBank/DDBJ databases">
        <title>Nuclear genome of Blastocystis sp. subtype 1 NandII.</title>
        <authorList>
            <person name="Gentekaki E."/>
            <person name="Curtis B."/>
            <person name="Stairs C."/>
            <person name="Eme L."/>
            <person name="Herman E."/>
            <person name="Klimes V."/>
            <person name="Arias M.C."/>
            <person name="Elias M."/>
            <person name="Hilliou F."/>
            <person name="Klute M."/>
            <person name="Malik S.-B."/>
            <person name="Pightling A."/>
            <person name="Rachubinski R."/>
            <person name="Salas D."/>
            <person name="Schlacht A."/>
            <person name="Suga H."/>
            <person name="Archibald J."/>
            <person name="Ball S.G."/>
            <person name="Clark G."/>
            <person name="Dacks J."/>
            <person name="Van Der Giezen M."/>
            <person name="Tsaousis A."/>
            <person name="Roger A."/>
        </authorList>
    </citation>
    <scope>NUCLEOTIDE SEQUENCE [LARGE SCALE GENOMIC DNA]</scope>
    <source>
        <strain evidence="2">ATCC 50177 / NandII</strain>
    </source>
</reference>
<dbReference type="EMBL" id="LXWW01000264">
    <property type="protein sequence ID" value="OAO14292.1"/>
    <property type="molecule type" value="Genomic_DNA"/>
</dbReference>
<sequence length="343" mass="40499">MEAATEVSSLETLFAQCQKEYNRLSTEYFKPTDPTGGELIESLEKHAKECELQIRREHVFSINETIKDISTDDIKYLMVGYYLSFVLQKGMKDRLQRLERATSYIESFLDVLRRCEILEKDDEKQYEYYLEMAEKQTKPDMSKARDEKIRRYRVDKECEKRLAEIKMMEEKKEKGGIVDEDLEREKWILALQSCARKCLNDLDSIPQELEILRYMEKMKEAGKDPRQEVARGYEAASQKPMQVLKIGRDLSVTRESIKADVFKPWWNLPTRSMDDYAEQEMRHMREVEAAQAAAPKPDMRMKELEEKGLEDDMELVDKATVRERQHEDWMDSISRGIGNTKRI</sequence>
<keyword evidence="2" id="KW-1185">Reference proteome</keyword>
<dbReference type="InterPro" id="IPR007304">
    <property type="entry name" value="TAP46-like"/>
</dbReference>
<gene>
    <name evidence="1" type="ORF">AV274_3996</name>
</gene>
<organism evidence="1 2">
    <name type="scientific">Blastocystis sp. subtype 1 (strain ATCC 50177 / NandII)</name>
    <dbReference type="NCBI Taxonomy" id="478820"/>
    <lineage>
        <taxon>Eukaryota</taxon>
        <taxon>Sar</taxon>
        <taxon>Stramenopiles</taxon>
        <taxon>Bigyra</taxon>
        <taxon>Opalozoa</taxon>
        <taxon>Opalinata</taxon>
        <taxon>Blastocystidae</taxon>
        <taxon>Blastocystis</taxon>
    </lineage>
</organism>
<dbReference type="PANTHER" id="PTHR10933:SF9">
    <property type="entry name" value="IMMUNOGLOBULIN-BINDING PROTEIN 1"/>
    <property type="match status" value="1"/>
</dbReference>
<dbReference type="PANTHER" id="PTHR10933">
    <property type="entry name" value="IMMUNOGLOBULIN-BINDING PROTEIN 1"/>
    <property type="match status" value="1"/>
</dbReference>
<dbReference type="OrthoDB" id="10261753at2759"/>
<proteinExistence type="predicted"/>
<dbReference type="InterPro" id="IPR038511">
    <property type="entry name" value="TAP42/TAP46-like_sf"/>
</dbReference>
<name>A0A196SDT4_BLAHN</name>